<feature type="transmembrane region" description="Helical" evidence="1">
    <location>
        <begin position="77"/>
        <end position="97"/>
    </location>
</feature>
<accession>A0ABQ1DRD6</accession>
<dbReference type="EMBL" id="BLWA01000009">
    <property type="protein sequence ID" value="GFM93372.1"/>
    <property type="molecule type" value="Genomic_DNA"/>
</dbReference>
<proteinExistence type="predicted"/>
<keyword evidence="1" id="KW-0812">Transmembrane</keyword>
<dbReference type="Gene3D" id="1.20.1250.20">
    <property type="entry name" value="MFS general substrate transporter like domains"/>
    <property type="match status" value="1"/>
</dbReference>
<keyword evidence="1" id="KW-0472">Membrane</keyword>
<evidence type="ECO:0000256" key="1">
    <source>
        <dbReference type="SAM" id="Phobius"/>
    </source>
</evidence>
<name>A0ABQ1DRD6_PSECI</name>
<dbReference type="Proteomes" id="UP000614982">
    <property type="component" value="Unassembled WGS sequence"/>
</dbReference>
<keyword evidence="1" id="KW-1133">Transmembrane helix</keyword>
<organism evidence="2 3">
    <name type="scientific">Pseudomonas cichorii</name>
    <dbReference type="NCBI Taxonomy" id="36746"/>
    <lineage>
        <taxon>Bacteria</taxon>
        <taxon>Pseudomonadati</taxon>
        <taxon>Pseudomonadota</taxon>
        <taxon>Gammaproteobacteria</taxon>
        <taxon>Pseudomonadales</taxon>
        <taxon>Pseudomonadaceae</taxon>
        <taxon>Pseudomonas</taxon>
    </lineage>
</organism>
<evidence type="ECO:0000313" key="2">
    <source>
        <dbReference type="EMBL" id="GFM93372.1"/>
    </source>
</evidence>
<dbReference type="InterPro" id="IPR036259">
    <property type="entry name" value="MFS_trans_sf"/>
</dbReference>
<comment type="caution">
    <text evidence="2">The sequence shown here is derived from an EMBL/GenBank/DDBJ whole genome shotgun (WGS) entry which is preliminary data.</text>
</comment>
<evidence type="ECO:0000313" key="3">
    <source>
        <dbReference type="Proteomes" id="UP000614982"/>
    </source>
</evidence>
<sequence length="124" mass="13294">MIYGLLFMLVSIALKFSFIFAATLIIFLGFSGAIVDISIITNIQSLSTKDELGKNYGIHSTVANACEAASGLISGAFTLFIGGASFPIIALLIAAAAKYTNFKIKRSNHEKNKTAKHRVFESAD</sequence>
<gene>
    <name evidence="2" type="ORF">PSCICP_33440</name>
</gene>
<protein>
    <submittedName>
        <fullName evidence="2">Uncharacterized protein</fullName>
    </submittedName>
</protein>
<dbReference type="SUPFAM" id="SSF103473">
    <property type="entry name" value="MFS general substrate transporter"/>
    <property type="match status" value="1"/>
</dbReference>
<reference evidence="2 3" key="1">
    <citation type="submission" date="2020-05" db="EMBL/GenBank/DDBJ databases">
        <title>Genetic diversity of Pseudomonas cichorii.</title>
        <authorList>
            <person name="Tani S."/>
            <person name="Yagi H."/>
            <person name="Hashimoto S."/>
            <person name="Iiyama K."/>
            <person name="Furuya N."/>
        </authorList>
    </citation>
    <scope>NUCLEOTIDE SEQUENCE [LARGE SCALE GENOMIC DNA]</scope>
    <source>
        <strain evidence="2 3">LMG 2162</strain>
    </source>
</reference>
<feature type="transmembrane region" description="Helical" evidence="1">
    <location>
        <begin position="12"/>
        <end position="35"/>
    </location>
</feature>
<keyword evidence="3" id="KW-1185">Reference proteome</keyword>